<sequence length="227" mass="23483">MRRRTLTSASATALCLGALITGCGGSDREGYVATGAAGPDVSQAVPPTGAVEFVPLDPSPSPSPTPSGPSRSPSPRPSARPSPRPSPPPSPATTPKPSPSPSTSPEPAIAIGEPQRTPREQPWCEDVTLAFTNTSGSVPATQGTVVLGTHILDATGHDWATIASTRPLPVPIAPRRTARQTWTVCVDAWRVPPGMHMETRDITVTNTPYRAPSPTPDPDPSGSGRLS</sequence>
<evidence type="ECO:0000313" key="2">
    <source>
        <dbReference type="EMBL" id="NVK79248.1"/>
    </source>
</evidence>
<keyword evidence="3" id="KW-1185">Reference proteome</keyword>
<organism evidence="2 3">
    <name type="scientific">Streptomyces morookaense</name>
    <name type="common">Streptoverticillium morookaense</name>
    <dbReference type="NCBI Taxonomy" id="1970"/>
    <lineage>
        <taxon>Bacteria</taxon>
        <taxon>Bacillati</taxon>
        <taxon>Actinomycetota</taxon>
        <taxon>Actinomycetes</taxon>
        <taxon>Kitasatosporales</taxon>
        <taxon>Streptomycetaceae</taxon>
        <taxon>Streptomyces</taxon>
    </lineage>
</organism>
<dbReference type="EMBL" id="JABBXF010000033">
    <property type="protein sequence ID" value="NVK79248.1"/>
    <property type="molecule type" value="Genomic_DNA"/>
</dbReference>
<comment type="caution">
    <text evidence="2">The sequence shown here is derived from an EMBL/GenBank/DDBJ whole genome shotgun (WGS) entry which is preliminary data.</text>
</comment>
<dbReference type="Proteomes" id="UP000587462">
    <property type="component" value="Unassembled WGS sequence"/>
</dbReference>
<evidence type="ECO:0000256" key="1">
    <source>
        <dbReference type="SAM" id="MobiDB-lite"/>
    </source>
</evidence>
<feature type="region of interest" description="Disordered" evidence="1">
    <location>
        <begin position="204"/>
        <end position="227"/>
    </location>
</feature>
<name>A0A7Y7E7S3_STRMO</name>
<proteinExistence type="predicted"/>
<accession>A0A7Y7E7S3</accession>
<evidence type="ECO:0000313" key="3">
    <source>
        <dbReference type="Proteomes" id="UP000587462"/>
    </source>
</evidence>
<gene>
    <name evidence="2" type="ORF">HG542_16445</name>
</gene>
<feature type="compositionally biased region" description="Pro residues" evidence="1">
    <location>
        <begin position="57"/>
        <end position="104"/>
    </location>
</feature>
<protein>
    <submittedName>
        <fullName evidence="2">Uncharacterized protein</fullName>
    </submittedName>
</protein>
<dbReference type="AlphaFoldDB" id="A0A7Y7E7S3"/>
<dbReference type="PROSITE" id="PS51257">
    <property type="entry name" value="PROKAR_LIPOPROTEIN"/>
    <property type="match status" value="1"/>
</dbReference>
<reference evidence="2 3" key="1">
    <citation type="submission" date="2020-04" db="EMBL/GenBank/DDBJ databases">
        <title>Draft Genome Sequence of Streptomyces morookaense DSM 40503, an 8-azaguanine-producing strain.</title>
        <authorList>
            <person name="Qi J."/>
            <person name="Gao J.-M."/>
        </authorList>
    </citation>
    <scope>NUCLEOTIDE SEQUENCE [LARGE SCALE GENOMIC DNA]</scope>
    <source>
        <strain evidence="2 3">DSM 40503</strain>
    </source>
</reference>
<feature type="region of interest" description="Disordered" evidence="1">
    <location>
        <begin position="24"/>
        <end position="121"/>
    </location>
</feature>